<proteinExistence type="predicted"/>
<dbReference type="InterPro" id="IPR007313">
    <property type="entry name" value="FxsA"/>
</dbReference>
<comment type="caution">
    <text evidence="2">The sequence shown here is derived from an EMBL/GenBank/DDBJ whole genome shotgun (WGS) entry which is preliminary data.</text>
</comment>
<dbReference type="GO" id="GO:0016020">
    <property type="term" value="C:membrane"/>
    <property type="evidence" value="ECO:0007669"/>
    <property type="project" value="InterPro"/>
</dbReference>
<keyword evidence="3" id="KW-1185">Reference proteome</keyword>
<dbReference type="RefSeq" id="WP_169352713.1">
    <property type="nucleotide sequence ID" value="NZ_JABBJJ010000743.1"/>
</dbReference>
<organism evidence="2 3">
    <name type="scientific">Pyxidicoccus fallax</name>
    <dbReference type="NCBI Taxonomy" id="394095"/>
    <lineage>
        <taxon>Bacteria</taxon>
        <taxon>Pseudomonadati</taxon>
        <taxon>Myxococcota</taxon>
        <taxon>Myxococcia</taxon>
        <taxon>Myxococcales</taxon>
        <taxon>Cystobacterineae</taxon>
        <taxon>Myxococcaceae</taxon>
        <taxon>Pyxidicoccus</taxon>
    </lineage>
</organism>
<sequence>MFKYLLLAFTVVPLIEVYLLVSIGRQVGFLPTITMVLVTGLVGASLARREG</sequence>
<dbReference type="Proteomes" id="UP000518300">
    <property type="component" value="Unassembled WGS sequence"/>
</dbReference>
<reference evidence="2 3" key="1">
    <citation type="submission" date="2020-04" db="EMBL/GenBank/DDBJ databases">
        <title>Draft genome of Pyxidicoccus fallax type strain.</title>
        <authorList>
            <person name="Whitworth D.E."/>
        </authorList>
    </citation>
    <scope>NUCLEOTIDE SEQUENCE [LARGE SCALE GENOMIC DNA]</scope>
    <source>
        <strain evidence="2 3">DSM 14698</strain>
    </source>
</reference>
<protein>
    <submittedName>
        <fullName evidence="2">FxsA family protein</fullName>
    </submittedName>
</protein>
<keyword evidence="1" id="KW-0472">Membrane</keyword>
<evidence type="ECO:0000256" key="1">
    <source>
        <dbReference type="SAM" id="Phobius"/>
    </source>
</evidence>
<dbReference type="Pfam" id="PF04186">
    <property type="entry name" value="FxsA"/>
    <property type="match status" value="1"/>
</dbReference>
<feature type="transmembrane region" description="Helical" evidence="1">
    <location>
        <begin position="29"/>
        <end position="47"/>
    </location>
</feature>
<dbReference type="PANTHER" id="PTHR35335">
    <property type="entry name" value="UPF0716 PROTEIN FXSA"/>
    <property type="match status" value="1"/>
</dbReference>
<gene>
    <name evidence="2" type="ORF">HG543_53915</name>
</gene>
<dbReference type="PANTHER" id="PTHR35335:SF1">
    <property type="entry name" value="UPF0716 PROTEIN FXSA"/>
    <property type="match status" value="1"/>
</dbReference>
<dbReference type="NCBIfam" id="NF008528">
    <property type="entry name" value="PRK11463.1-2"/>
    <property type="match status" value="1"/>
</dbReference>
<keyword evidence="1" id="KW-1133">Transmembrane helix</keyword>
<dbReference type="EMBL" id="JABBJJ010000743">
    <property type="protein sequence ID" value="NMO23692.1"/>
    <property type="molecule type" value="Genomic_DNA"/>
</dbReference>
<keyword evidence="1" id="KW-0812">Transmembrane</keyword>
<evidence type="ECO:0000313" key="2">
    <source>
        <dbReference type="EMBL" id="NMO23692.1"/>
    </source>
</evidence>
<name>A0A848M1S8_9BACT</name>
<evidence type="ECO:0000313" key="3">
    <source>
        <dbReference type="Proteomes" id="UP000518300"/>
    </source>
</evidence>
<feature type="non-terminal residue" evidence="2">
    <location>
        <position position="51"/>
    </location>
</feature>
<accession>A0A848M1S8</accession>
<dbReference type="AlphaFoldDB" id="A0A848M1S8"/>